<evidence type="ECO:0000313" key="15">
    <source>
        <dbReference type="Proteomes" id="UP000694424"/>
    </source>
</evidence>
<dbReference type="GO" id="GO:0031640">
    <property type="term" value="P:killing of cells of another organism"/>
    <property type="evidence" value="ECO:0007669"/>
    <property type="project" value="UniProtKB-KW"/>
</dbReference>
<keyword evidence="12" id="KW-0732">Signal</keyword>
<evidence type="ECO:0000256" key="12">
    <source>
        <dbReference type="SAM" id="SignalP"/>
    </source>
</evidence>
<keyword evidence="8" id="KW-0378">Hydrolase</keyword>
<dbReference type="PROSITE" id="PS00128">
    <property type="entry name" value="GLYCOSYL_HYDROL_F22_1"/>
    <property type="match status" value="1"/>
</dbReference>
<dbReference type="InterPro" id="IPR023346">
    <property type="entry name" value="Lysozyme-like_dom_sf"/>
</dbReference>
<dbReference type="GO" id="GO:0042742">
    <property type="term" value="P:defense response to bacterium"/>
    <property type="evidence" value="ECO:0007669"/>
    <property type="project" value="UniProtKB-KW"/>
</dbReference>
<evidence type="ECO:0000256" key="11">
    <source>
        <dbReference type="RuleBase" id="RU004440"/>
    </source>
</evidence>
<comment type="catalytic activity">
    <reaction evidence="1">
        <text>Hydrolysis of (1-&gt;4)-beta-linkages between N-acetylmuramic acid and N-acetyl-D-glucosamine residues in a peptidoglycan and between N-acetyl-D-glucosamine residues in chitodextrins.</text>
        <dbReference type="EC" id="3.2.1.17"/>
    </reaction>
</comment>
<dbReference type="PANTHER" id="PTHR11407:SF63">
    <property type="entry name" value="LYSOZYME C"/>
    <property type="match status" value="1"/>
</dbReference>
<dbReference type="GO" id="GO:0005576">
    <property type="term" value="C:extracellular region"/>
    <property type="evidence" value="ECO:0007669"/>
    <property type="project" value="UniProtKB-SubCell"/>
</dbReference>
<organism evidence="14 15">
    <name type="scientific">Apteryx owenii</name>
    <name type="common">Little spotted kiwi</name>
    <dbReference type="NCBI Taxonomy" id="8824"/>
    <lineage>
        <taxon>Eukaryota</taxon>
        <taxon>Metazoa</taxon>
        <taxon>Chordata</taxon>
        <taxon>Craniata</taxon>
        <taxon>Vertebrata</taxon>
        <taxon>Euteleostomi</taxon>
        <taxon>Archelosauria</taxon>
        <taxon>Archosauria</taxon>
        <taxon>Dinosauria</taxon>
        <taxon>Saurischia</taxon>
        <taxon>Theropoda</taxon>
        <taxon>Coelurosauria</taxon>
        <taxon>Aves</taxon>
        <taxon>Palaeognathae</taxon>
        <taxon>Apterygiformes</taxon>
        <taxon>Apterygidae</taxon>
        <taxon>Apteryx</taxon>
    </lineage>
</organism>
<dbReference type="EC" id="3.2.1.17" evidence="4"/>
<evidence type="ECO:0000259" key="13">
    <source>
        <dbReference type="PROSITE" id="PS00128"/>
    </source>
</evidence>
<sequence>MGAGCWLLLASLAAASRAKAFGRCQLAHLLQQEGLDSYRGYSLADWLCMAFYESNFDTAAKSINADSSTNFGIFQINNQLWCTDERSPSENLCRVSCTDLLTSDITDDIICAKRIVRHPQGMDACMKAILSRTCESMNLDNSPLLSAALNHPWNLRQL</sequence>
<keyword evidence="9" id="KW-1015">Disulfide bond</keyword>
<keyword evidence="6" id="KW-0929">Antimicrobial</keyword>
<proteinExistence type="inferred from homology"/>
<feature type="domain" description="Glycosyl hydrolases family 22 (GH22)" evidence="13">
    <location>
        <begin position="93"/>
        <end position="111"/>
    </location>
</feature>
<dbReference type="InterPro" id="IPR019799">
    <property type="entry name" value="Glyco_hydro_22_CS"/>
</dbReference>
<evidence type="ECO:0000256" key="4">
    <source>
        <dbReference type="ARBA" id="ARBA00012732"/>
    </source>
</evidence>
<accession>A0A8B9QMU9</accession>
<evidence type="ECO:0000256" key="1">
    <source>
        <dbReference type="ARBA" id="ARBA00000632"/>
    </source>
</evidence>
<evidence type="ECO:0000256" key="7">
    <source>
        <dbReference type="ARBA" id="ARBA00022638"/>
    </source>
</evidence>
<dbReference type="PROSITE" id="PS51348">
    <property type="entry name" value="GLYCOSYL_HYDROL_F22_2"/>
    <property type="match status" value="1"/>
</dbReference>
<evidence type="ECO:0000256" key="2">
    <source>
        <dbReference type="ARBA" id="ARBA00004613"/>
    </source>
</evidence>
<keyword evidence="10" id="KW-0326">Glycosidase</keyword>
<feature type="chain" id="PRO_5034086159" description="lysozyme" evidence="12">
    <location>
        <begin position="19"/>
        <end position="158"/>
    </location>
</feature>
<keyword evidence="5" id="KW-0964">Secreted</keyword>
<feature type="signal peptide" evidence="12">
    <location>
        <begin position="1"/>
        <end position="18"/>
    </location>
</feature>
<dbReference type="FunFam" id="1.10.530.10:FF:000001">
    <property type="entry name" value="Lysozyme C"/>
    <property type="match status" value="1"/>
</dbReference>
<reference evidence="14" key="2">
    <citation type="submission" date="2025-09" db="UniProtKB">
        <authorList>
            <consortium name="Ensembl"/>
        </authorList>
    </citation>
    <scope>IDENTIFICATION</scope>
</reference>
<dbReference type="PANTHER" id="PTHR11407">
    <property type="entry name" value="LYSOZYME C"/>
    <property type="match status" value="1"/>
</dbReference>
<evidence type="ECO:0000256" key="3">
    <source>
        <dbReference type="ARBA" id="ARBA00010859"/>
    </source>
</evidence>
<comment type="similarity">
    <text evidence="3 11">Belongs to the glycosyl hydrolase 22 family.</text>
</comment>
<dbReference type="SUPFAM" id="SSF53955">
    <property type="entry name" value="Lysozyme-like"/>
    <property type="match status" value="1"/>
</dbReference>
<dbReference type="GO" id="GO:0003796">
    <property type="term" value="F:lysozyme activity"/>
    <property type="evidence" value="ECO:0007669"/>
    <property type="project" value="UniProtKB-EC"/>
</dbReference>
<dbReference type="GO" id="GO:0016998">
    <property type="term" value="P:cell wall macromolecule catabolic process"/>
    <property type="evidence" value="ECO:0007669"/>
    <property type="project" value="UniProtKB-ARBA"/>
</dbReference>
<dbReference type="SMART" id="SM00263">
    <property type="entry name" value="LYZ1"/>
    <property type="match status" value="1"/>
</dbReference>
<keyword evidence="7" id="KW-0081">Bacteriolytic enzyme</keyword>
<name>A0A8B9QMU9_APTOW</name>
<dbReference type="Gene3D" id="1.10.530.10">
    <property type="match status" value="1"/>
</dbReference>
<evidence type="ECO:0000256" key="10">
    <source>
        <dbReference type="ARBA" id="ARBA00023295"/>
    </source>
</evidence>
<reference evidence="14" key="1">
    <citation type="submission" date="2025-08" db="UniProtKB">
        <authorList>
            <consortium name="Ensembl"/>
        </authorList>
    </citation>
    <scope>IDENTIFICATION</scope>
</reference>
<dbReference type="InterPro" id="IPR001916">
    <property type="entry name" value="Glyco_hydro_22"/>
</dbReference>
<dbReference type="Pfam" id="PF00062">
    <property type="entry name" value="Lys"/>
    <property type="match status" value="1"/>
</dbReference>
<dbReference type="AlphaFoldDB" id="A0A8B9QMU9"/>
<protein>
    <recommendedName>
        <fullName evidence="4">lysozyme</fullName>
        <ecNumber evidence="4">3.2.1.17</ecNumber>
    </recommendedName>
</protein>
<keyword evidence="15" id="KW-1185">Reference proteome</keyword>
<dbReference type="Proteomes" id="UP000694424">
    <property type="component" value="Unplaced"/>
</dbReference>
<dbReference type="PRINTS" id="PR00137">
    <property type="entry name" value="LYSOZYME"/>
</dbReference>
<evidence type="ECO:0000256" key="6">
    <source>
        <dbReference type="ARBA" id="ARBA00022529"/>
    </source>
</evidence>
<dbReference type="Ensembl" id="ENSAOWT00000031378.1">
    <property type="protein sequence ID" value="ENSAOWP00000027684.1"/>
    <property type="gene ID" value="ENSAOWG00000018648.1"/>
</dbReference>
<comment type="subcellular location">
    <subcellularLocation>
        <location evidence="2">Secreted</location>
    </subcellularLocation>
</comment>
<evidence type="ECO:0000313" key="14">
    <source>
        <dbReference type="Ensembl" id="ENSAOWP00000027684.1"/>
    </source>
</evidence>
<dbReference type="CDD" id="cd16897">
    <property type="entry name" value="LYZ_C"/>
    <property type="match status" value="1"/>
</dbReference>
<evidence type="ECO:0000256" key="9">
    <source>
        <dbReference type="ARBA" id="ARBA00023157"/>
    </source>
</evidence>
<evidence type="ECO:0000256" key="5">
    <source>
        <dbReference type="ARBA" id="ARBA00022525"/>
    </source>
</evidence>
<evidence type="ECO:0000256" key="8">
    <source>
        <dbReference type="ARBA" id="ARBA00022801"/>
    </source>
</evidence>
<dbReference type="InterPro" id="IPR000974">
    <property type="entry name" value="Glyco_hydro_22_lys"/>
</dbReference>
<dbReference type="PRINTS" id="PR00135">
    <property type="entry name" value="LYZLACT"/>
</dbReference>